<evidence type="ECO:0000256" key="1">
    <source>
        <dbReference type="SAM" id="MobiDB-lite"/>
    </source>
</evidence>
<evidence type="ECO:0000313" key="3">
    <source>
        <dbReference type="EMBL" id="APG62999.1"/>
    </source>
</evidence>
<protein>
    <recommendedName>
        <fullName evidence="5">Pilus assembly protein CpaD</fullName>
    </recommendedName>
</protein>
<gene>
    <name evidence="3" type="ORF">LPB140_09585</name>
</gene>
<dbReference type="AlphaFoldDB" id="A0A1L3JD36"/>
<reference evidence="3 4" key="1">
    <citation type="submission" date="2016-11" db="EMBL/GenBank/DDBJ databases">
        <title>Sphingorhabdus sp. LPB0140, isolated from marine environment.</title>
        <authorList>
            <person name="Kim E."/>
            <person name="Yi H."/>
        </authorList>
    </citation>
    <scope>NUCLEOTIDE SEQUENCE [LARGE SCALE GENOMIC DNA]</scope>
    <source>
        <strain evidence="3 4">LPB0140</strain>
    </source>
</reference>
<organism evidence="3 4">
    <name type="scientific">Sphingorhabdus lutea</name>
    <dbReference type="NCBI Taxonomy" id="1913578"/>
    <lineage>
        <taxon>Bacteria</taxon>
        <taxon>Pseudomonadati</taxon>
        <taxon>Pseudomonadota</taxon>
        <taxon>Alphaproteobacteria</taxon>
        <taxon>Sphingomonadales</taxon>
        <taxon>Sphingomonadaceae</taxon>
        <taxon>Sphingorhabdus</taxon>
    </lineage>
</organism>
<dbReference type="STRING" id="1913578.LPB140_09585"/>
<dbReference type="RefSeq" id="WP_072559651.1">
    <property type="nucleotide sequence ID" value="NZ_CP018154.1"/>
</dbReference>
<feature type="signal peptide" evidence="2">
    <location>
        <begin position="1"/>
        <end position="17"/>
    </location>
</feature>
<proteinExistence type="predicted"/>
<name>A0A1L3JD36_9SPHN</name>
<feature type="chain" id="PRO_5012679206" description="Pilus assembly protein CpaD" evidence="2">
    <location>
        <begin position="18"/>
        <end position="204"/>
    </location>
</feature>
<dbReference type="PROSITE" id="PS51257">
    <property type="entry name" value="PROKAR_LIPOPROTEIN"/>
    <property type="match status" value="1"/>
</dbReference>
<sequence length="204" mass="21234">MKVRNFLFAILAGSTVAACGGAPSSGLYSVHQPVVTRTNYVLDVNVDGNGAISGREAVRAAEWMEALGLGYGDKIAIDAGDNRNGYGSKQSLAEMASRHGMLISETAPVTPGYIAPGTVRIVVSRSTAAVPSCPDWSTSTDSNFNGGNHSNHGCAMNSNLAAMVADPEDLVRGREDNRNQARDKTKAVDAYRAKAKTTGSAGGN</sequence>
<dbReference type="InterPro" id="IPR019027">
    <property type="entry name" value="Pilus_biogenesis_CpaD-related"/>
</dbReference>
<evidence type="ECO:0008006" key="5">
    <source>
        <dbReference type="Google" id="ProtNLM"/>
    </source>
</evidence>
<keyword evidence="2" id="KW-0732">Signal</keyword>
<dbReference type="KEGG" id="sphl:LPB140_09585"/>
<dbReference type="OrthoDB" id="9802674at2"/>
<evidence type="ECO:0000256" key="2">
    <source>
        <dbReference type="SAM" id="SignalP"/>
    </source>
</evidence>
<evidence type="ECO:0000313" key="4">
    <source>
        <dbReference type="Proteomes" id="UP000242561"/>
    </source>
</evidence>
<feature type="region of interest" description="Disordered" evidence="1">
    <location>
        <begin position="171"/>
        <end position="204"/>
    </location>
</feature>
<keyword evidence="4" id="KW-1185">Reference proteome</keyword>
<dbReference type="Pfam" id="PF09476">
    <property type="entry name" value="Pilus_CpaD"/>
    <property type="match status" value="1"/>
</dbReference>
<accession>A0A1L3JD36</accession>
<feature type="compositionally biased region" description="Basic and acidic residues" evidence="1">
    <location>
        <begin position="171"/>
        <end position="192"/>
    </location>
</feature>
<dbReference type="EMBL" id="CP018154">
    <property type="protein sequence ID" value="APG62999.1"/>
    <property type="molecule type" value="Genomic_DNA"/>
</dbReference>
<dbReference type="Proteomes" id="UP000242561">
    <property type="component" value="Chromosome"/>
</dbReference>